<keyword evidence="2" id="KW-1185">Reference proteome</keyword>
<dbReference type="PANTHER" id="PTHR12093">
    <property type="entry name" value="NCK-ASSOCIATED PROTEIN 1"/>
    <property type="match status" value="1"/>
</dbReference>
<reference evidence="1 2" key="1">
    <citation type="journal article" date="2018" name="Nat. Ecol. Evol.">
        <title>Shark genomes provide insights into elasmobranch evolution and the origin of vertebrates.</title>
        <authorList>
            <person name="Hara Y"/>
            <person name="Yamaguchi K"/>
            <person name="Onimaru K"/>
            <person name="Kadota M"/>
            <person name="Koyanagi M"/>
            <person name="Keeley SD"/>
            <person name="Tatsumi K"/>
            <person name="Tanaka K"/>
            <person name="Motone F"/>
            <person name="Kageyama Y"/>
            <person name="Nozu R"/>
            <person name="Adachi N"/>
            <person name="Nishimura O"/>
            <person name="Nakagawa R"/>
            <person name="Tanegashima C"/>
            <person name="Kiyatake I"/>
            <person name="Matsumoto R"/>
            <person name="Murakumo K"/>
            <person name="Nishida K"/>
            <person name="Terakita A"/>
            <person name="Kuratani S"/>
            <person name="Sato K"/>
            <person name="Hyodo S Kuraku.S."/>
        </authorList>
    </citation>
    <scope>NUCLEOTIDE SEQUENCE [LARGE SCALE GENOMIC DNA]</scope>
</reference>
<dbReference type="GO" id="GO:0016477">
    <property type="term" value="P:cell migration"/>
    <property type="evidence" value="ECO:0007669"/>
    <property type="project" value="TreeGrafter"/>
</dbReference>
<evidence type="ECO:0000313" key="1">
    <source>
        <dbReference type="EMBL" id="GCC17337.1"/>
    </source>
</evidence>
<dbReference type="Proteomes" id="UP000287033">
    <property type="component" value="Unassembled WGS sequence"/>
</dbReference>
<comment type="caution">
    <text evidence="1">The sequence shown here is derived from an EMBL/GenBank/DDBJ whole genome shotgun (WGS) entry which is preliminary data.</text>
</comment>
<gene>
    <name evidence="1" type="ORF">chiPu_0022618</name>
</gene>
<dbReference type="GO" id="GO:0030031">
    <property type="term" value="P:cell projection assembly"/>
    <property type="evidence" value="ECO:0007669"/>
    <property type="project" value="TreeGrafter"/>
</dbReference>
<sequence length="64" mass="7477">ERRLFLRSTVKELSIILAEEPGLLGPKILFVFMALSFSRDEISWLVRHAENITKTKTPEDYVDR</sequence>
<protein>
    <submittedName>
        <fullName evidence="1">Uncharacterized protein</fullName>
    </submittedName>
</protein>
<dbReference type="OrthoDB" id="548214at2759"/>
<name>A0A401RGS5_CHIPU</name>
<evidence type="ECO:0000313" key="2">
    <source>
        <dbReference type="Proteomes" id="UP000287033"/>
    </source>
</evidence>
<accession>A0A401RGS5</accession>
<feature type="non-terminal residue" evidence="1">
    <location>
        <position position="1"/>
    </location>
</feature>
<dbReference type="InterPro" id="IPR019137">
    <property type="entry name" value="Nck-associated_protein-1"/>
</dbReference>
<dbReference type="EMBL" id="BEZZ01009433">
    <property type="protein sequence ID" value="GCC17337.1"/>
    <property type="molecule type" value="Genomic_DNA"/>
</dbReference>
<dbReference type="GO" id="GO:0048812">
    <property type="term" value="P:neuron projection morphogenesis"/>
    <property type="evidence" value="ECO:0007669"/>
    <property type="project" value="TreeGrafter"/>
</dbReference>
<dbReference type="STRING" id="137246.A0A401RGS5"/>
<dbReference type="GO" id="GO:0030866">
    <property type="term" value="P:cortical actin cytoskeleton organization"/>
    <property type="evidence" value="ECO:0007669"/>
    <property type="project" value="TreeGrafter"/>
</dbReference>
<dbReference type="Pfam" id="PF09735">
    <property type="entry name" value="Nckap1"/>
    <property type="match status" value="1"/>
</dbReference>
<proteinExistence type="predicted"/>
<dbReference type="GO" id="GO:0031209">
    <property type="term" value="C:SCAR complex"/>
    <property type="evidence" value="ECO:0007669"/>
    <property type="project" value="TreeGrafter"/>
</dbReference>
<dbReference type="AlphaFoldDB" id="A0A401RGS5"/>
<dbReference type="PANTHER" id="PTHR12093:SF9">
    <property type="entry name" value="NCK-ASSOCIATED PROTEIN 1-LIKE"/>
    <property type="match status" value="1"/>
</dbReference>
<organism evidence="1 2">
    <name type="scientific">Chiloscyllium punctatum</name>
    <name type="common">Brownbanded bambooshark</name>
    <name type="synonym">Hemiscyllium punctatum</name>
    <dbReference type="NCBI Taxonomy" id="137246"/>
    <lineage>
        <taxon>Eukaryota</taxon>
        <taxon>Metazoa</taxon>
        <taxon>Chordata</taxon>
        <taxon>Craniata</taxon>
        <taxon>Vertebrata</taxon>
        <taxon>Chondrichthyes</taxon>
        <taxon>Elasmobranchii</taxon>
        <taxon>Galeomorphii</taxon>
        <taxon>Galeoidea</taxon>
        <taxon>Orectolobiformes</taxon>
        <taxon>Hemiscylliidae</taxon>
        <taxon>Chiloscyllium</taxon>
    </lineage>
</organism>